<dbReference type="EMBL" id="CP039543">
    <property type="protein sequence ID" value="QJT10897.1"/>
    <property type="molecule type" value="Genomic_DNA"/>
</dbReference>
<name>A0ABX6NJW7_9BACT</name>
<sequence length="225" mass="24518">MNNVIRLLIVAMDEDAMAEYARLVRSLGADCFVAHAQADILSVLRGAPIQGVVLDLPSVVRIKGADKQRVFELLGIYPIIRMRYSRKDGAVLVPGPEPDPVAALRAFLNGPCRSFTPRPIRRMERIALNYNVILTSNQAPQGERAVLANYTPYGCFVVTATALAPGARVSVIFPDACGCGSHLRVAARVVHHIPWGHGRTLPGVGLAFEAEEDDVREILQQLCRA</sequence>
<feature type="domain" description="PilZ" evidence="1">
    <location>
        <begin position="121"/>
        <end position="224"/>
    </location>
</feature>
<evidence type="ECO:0000313" key="2">
    <source>
        <dbReference type="EMBL" id="QJT10897.1"/>
    </source>
</evidence>
<dbReference type="Pfam" id="PF07238">
    <property type="entry name" value="PilZ"/>
    <property type="match status" value="1"/>
</dbReference>
<reference evidence="2 3" key="1">
    <citation type="submission" date="2019-04" db="EMBL/GenBank/DDBJ databases">
        <title>Isolation and culture of sulfate reducing bacteria from the cold seep of the South China Sea.</title>
        <authorList>
            <person name="Sun C."/>
            <person name="Liu R."/>
        </authorList>
    </citation>
    <scope>NUCLEOTIDE SEQUENCE [LARGE SCALE GENOMIC DNA]</scope>
    <source>
        <strain evidence="2 3">CS1</strain>
    </source>
</reference>
<dbReference type="Proteomes" id="UP000503251">
    <property type="component" value="Chromosome"/>
</dbReference>
<dbReference type="Gene3D" id="2.40.10.220">
    <property type="entry name" value="predicted glycosyltransferase like domains"/>
    <property type="match status" value="1"/>
</dbReference>
<gene>
    <name evidence="2" type="ORF">E8L03_19135</name>
</gene>
<protein>
    <submittedName>
        <fullName evidence="2">PilZ domain-containing protein</fullName>
    </submittedName>
</protein>
<evidence type="ECO:0000313" key="3">
    <source>
        <dbReference type="Proteomes" id="UP000503251"/>
    </source>
</evidence>
<evidence type="ECO:0000259" key="1">
    <source>
        <dbReference type="Pfam" id="PF07238"/>
    </source>
</evidence>
<proteinExistence type="predicted"/>
<dbReference type="InterPro" id="IPR009875">
    <property type="entry name" value="PilZ_domain"/>
</dbReference>
<dbReference type="RefSeq" id="WP_171268230.1">
    <property type="nucleotide sequence ID" value="NZ_CP039543.1"/>
</dbReference>
<keyword evidence="3" id="KW-1185">Reference proteome</keyword>
<organism evidence="2 3">
    <name type="scientific">Oceanidesulfovibrio marinus</name>
    <dbReference type="NCBI Taxonomy" id="370038"/>
    <lineage>
        <taxon>Bacteria</taxon>
        <taxon>Pseudomonadati</taxon>
        <taxon>Thermodesulfobacteriota</taxon>
        <taxon>Desulfovibrionia</taxon>
        <taxon>Desulfovibrionales</taxon>
        <taxon>Desulfovibrionaceae</taxon>
        <taxon>Oceanidesulfovibrio</taxon>
    </lineage>
</organism>
<accession>A0ABX6NJW7</accession>